<evidence type="ECO:0000313" key="2">
    <source>
        <dbReference type="Proteomes" id="UP000383932"/>
    </source>
</evidence>
<dbReference type="Proteomes" id="UP000383932">
    <property type="component" value="Unassembled WGS sequence"/>
</dbReference>
<dbReference type="AlphaFoldDB" id="A0A5N5QLQ9"/>
<gene>
    <name evidence="1" type="ORF">CTheo_3890</name>
</gene>
<sequence>MFTRTLPIVPEYSMGAAGTERFIDKVFTFKNMTHLDIDCDLITTPGDLPNTHITHFPGALIDMLEESPNLVELTLRVDNHAIVLEMLVDLDNPLENLRKLKLHGHPPGMNLYPDDSPSLHPLRLFLEKHPRIEDLQLMWRDCVGCPRDNFDLSMIIGTPSLKRFTGPAKLCAGILLAEPRAHILESITITYTGCTHGETLYHYKDIDSLGLAMHMGIDSTSNTRLPHLKALIFEPGPVEPASYSDLQQMLRAAPALVNLELGCFRVELNAWTFGESLKFSPQLEELGILERRYGPFPTEQWDDLRVHIHAFKKICPRLRKIHIIYLNCQESSTISYTDPEADDYHYPWYTITTK</sequence>
<name>A0A5N5QLQ9_9AGAM</name>
<keyword evidence="2" id="KW-1185">Reference proteome</keyword>
<dbReference type="EMBL" id="SSOP01000057">
    <property type="protein sequence ID" value="KAB5592690.1"/>
    <property type="molecule type" value="Genomic_DNA"/>
</dbReference>
<comment type="caution">
    <text evidence="1">The sequence shown here is derived from an EMBL/GenBank/DDBJ whole genome shotgun (WGS) entry which is preliminary data.</text>
</comment>
<organism evidence="1 2">
    <name type="scientific">Ceratobasidium theobromae</name>
    <dbReference type="NCBI Taxonomy" id="1582974"/>
    <lineage>
        <taxon>Eukaryota</taxon>
        <taxon>Fungi</taxon>
        <taxon>Dikarya</taxon>
        <taxon>Basidiomycota</taxon>
        <taxon>Agaricomycotina</taxon>
        <taxon>Agaricomycetes</taxon>
        <taxon>Cantharellales</taxon>
        <taxon>Ceratobasidiaceae</taxon>
        <taxon>Ceratobasidium</taxon>
    </lineage>
</organism>
<reference evidence="1 2" key="1">
    <citation type="journal article" date="2019" name="Fungal Biol. Biotechnol.">
        <title>Draft genome sequence of fastidious pathogen Ceratobasidium theobromae, which causes vascular-streak dieback in Theobroma cacao.</title>
        <authorList>
            <person name="Ali S.S."/>
            <person name="Asman A."/>
            <person name="Shao J."/>
            <person name="Firmansyah A.P."/>
            <person name="Susilo A.W."/>
            <person name="Rosmana A."/>
            <person name="McMahon P."/>
            <person name="Junaid M."/>
            <person name="Guest D."/>
            <person name="Kheng T.Y."/>
            <person name="Meinhardt L.W."/>
            <person name="Bailey B.A."/>
        </authorList>
    </citation>
    <scope>NUCLEOTIDE SEQUENCE [LARGE SCALE GENOMIC DNA]</scope>
    <source>
        <strain evidence="1 2">CT2</strain>
    </source>
</reference>
<accession>A0A5N5QLQ9</accession>
<evidence type="ECO:0000313" key="1">
    <source>
        <dbReference type="EMBL" id="KAB5592690.1"/>
    </source>
</evidence>
<protein>
    <submittedName>
        <fullName evidence="1">Importin</fullName>
    </submittedName>
</protein>
<proteinExistence type="predicted"/>
<dbReference type="SUPFAM" id="SSF52047">
    <property type="entry name" value="RNI-like"/>
    <property type="match status" value="1"/>
</dbReference>